<dbReference type="Gene3D" id="3.40.50.11980">
    <property type="match status" value="1"/>
</dbReference>
<feature type="chain" id="PRO_5043876503" evidence="1">
    <location>
        <begin position="18"/>
        <end position="216"/>
    </location>
</feature>
<reference evidence="2" key="1">
    <citation type="submission" date="2023-10" db="EMBL/GenBank/DDBJ databases">
        <title>Genome assembly of Pristionchus species.</title>
        <authorList>
            <person name="Yoshida K."/>
            <person name="Sommer R.J."/>
        </authorList>
    </citation>
    <scope>NUCLEOTIDE SEQUENCE</scope>
    <source>
        <strain evidence="2">RS5133</strain>
    </source>
</reference>
<proteinExistence type="predicted"/>
<comment type="caution">
    <text evidence="2">The sequence shown here is derived from an EMBL/GenBank/DDBJ whole genome shotgun (WGS) entry which is preliminary data.</text>
</comment>
<evidence type="ECO:0000313" key="2">
    <source>
        <dbReference type="EMBL" id="GMT26990.1"/>
    </source>
</evidence>
<keyword evidence="1" id="KW-0732">Signal</keyword>
<protein>
    <submittedName>
        <fullName evidence="2">Uncharacterized protein</fullName>
    </submittedName>
</protein>
<name>A0AAV5W5G9_9BILA</name>
<dbReference type="EMBL" id="BTSY01000005">
    <property type="protein sequence ID" value="GMT26990.1"/>
    <property type="molecule type" value="Genomic_DNA"/>
</dbReference>
<evidence type="ECO:0000256" key="1">
    <source>
        <dbReference type="SAM" id="SignalP"/>
    </source>
</evidence>
<feature type="non-terminal residue" evidence="2">
    <location>
        <position position="216"/>
    </location>
</feature>
<gene>
    <name evidence="2" type="ORF">PFISCL1PPCAC_18287</name>
</gene>
<dbReference type="Proteomes" id="UP001432322">
    <property type="component" value="Unassembled WGS sequence"/>
</dbReference>
<evidence type="ECO:0000313" key="3">
    <source>
        <dbReference type="Proteomes" id="UP001432322"/>
    </source>
</evidence>
<dbReference type="PROSITE" id="PS51257">
    <property type="entry name" value="PROKAR_LIPOPROTEIN"/>
    <property type="match status" value="1"/>
</dbReference>
<accession>A0AAV5W5G9</accession>
<organism evidence="2 3">
    <name type="scientific">Pristionchus fissidentatus</name>
    <dbReference type="NCBI Taxonomy" id="1538716"/>
    <lineage>
        <taxon>Eukaryota</taxon>
        <taxon>Metazoa</taxon>
        <taxon>Ecdysozoa</taxon>
        <taxon>Nematoda</taxon>
        <taxon>Chromadorea</taxon>
        <taxon>Rhabditida</taxon>
        <taxon>Rhabditina</taxon>
        <taxon>Diplogasteromorpha</taxon>
        <taxon>Diplogasteroidea</taxon>
        <taxon>Neodiplogasteridae</taxon>
        <taxon>Pristionchus</taxon>
    </lineage>
</organism>
<feature type="signal peptide" evidence="1">
    <location>
        <begin position="1"/>
        <end position="17"/>
    </location>
</feature>
<keyword evidence="3" id="KW-1185">Reference proteome</keyword>
<sequence length="216" mass="24999">MFLRVLLSLAGMTVAGCRVMLAMIRLSAAKCRLRKPPSNVQQPPLNNIQHGNDLLEMFLMFVENRVNDPLAREGTPEDLRRLKIFIEELPSDYGNMIVVDMRNAPVKTLDKLLPPSIDTLVGVDREGSGRVKNVNRFKYRLESTKGCEYSQMDDRFMMAVAISCNCRLLTNDSISNHFIQFREFLEKIGADVDWDRRLREFVRERAVKYIDRHHLI</sequence>
<dbReference type="AlphaFoldDB" id="A0AAV5W5G9"/>